<proteinExistence type="predicted"/>
<name>A0A221W9Q6_9PSEU</name>
<gene>
    <name evidence="2" type="ORF">AHOG_25675</name>
</gene>
<evidence type="ECO:0000256" key="1">
    <source>
        <dbReference type="SAM" id="MobiDB-lite"/>
    </source>
</evidence>
<dbReference type="AlphaFoldDB" id="A0A221W9Q6"/>
<evidence type="ECO:0000313" key="3">
    <source>
        <dbReference type="Proteomes" id="UP000204221"/>
    </source>
</evidence>
<sequence>MRRVDGADPGGSGRPDGTTDTTAEPRATRGLTRIDPLVSRETASPSHRRHPRDRSGTAETRQCVV</sequence>
<evidence type="ECO:0000313" key="2">
    <source>
        <dbReference type="EMBL" id="ASO22740.1"/>
    </source>
</evidence>
<accession>A0A221W9Q6</accession>
<dbReference type="KEGG" id="ahg:AHOG_25675"/>
<dbReference type="EMBL" id="CP022521">
    <property type="protein sequence ID" value="ASO22740.1"/>
    <property type="molecule type" value="Genomic_DNA"/>
</dbReference>
<feature type="region of interest" description="Disordered" evidence="1">
    <location>
        <begin position="1"/>
        <end position="65"/>
    </location>
</feature>
<protein>
    <submittedName>
        <fullName evidence="2">Uncharacterized protein</fullName>
    </submittedName>
</protein>
<keyword evidence="3" id="KW-1185">Reference proteome</keyword>
<dbReference type="Proteomes" id="UP000204221">
    <property type="component" value="Chromosome"/>
</dbReference>
<organism evidence="2 3">
    <name type="scientific">Actinoalloteichus hoggarensis</name>
    <dbReference type="NCBI Taxonomy" id="1470176"/>
    <lineage>
        <taxon>Bacteria</taxon>
        <taxon>Bacillati</taxon>
        <taxon>Actinomycetota</taxon>
        <taxon>Actinomycetes</taxon>
        <taxon>Pseudonocardiales</taxon>
        <taxon>Pseudonocardiaceae</taxon>
        <taxon>Actinoalloteichus</taxon>
    </lineage>
</organism>
<reference evidence="2 3" key="1">
    <citation type="submission" date="2017-07" db="EMBL/GenBank/DDBJ databases">
        <title>Complete genome sequence of Actinoalloteichus hoggarensis DSM 45943, type strain of Actinoalloteichus hoggarensis.</title>
        <authorList>
            <person name="Ruckert C."/>
            <person name="Nouioui I."/>
            <person name="Willmese J."/>
            <person name="van Wezel G."/>
            <person name="Klenk H.-P."/>
            <person name="Kalinowski J."/>
            <person name="Zotchev S.B."/>
        </authorList>
    </citation>
    <scope>NUCLEOTIDE SEQUENCE [LARGE SCALE GENOMIC DNA]</scope>
    <source>
        <strain evidence="2 3">DSM 45943</strain>
    </source>
</reference>